<dbReference type="AlphaFoldDB" id="A0AA36Y4D6"/>
<proteinExistence type="predicted"/>
<dbReference type="Pfam" id="PF11193">
    <property type="entry name" value="DUF2812"/>
    <property type="match status" value="1"/>
</dbReference>
<dbReference type="Proteomes" id="UP000018466">
    <property type="component" value="Unassembled WGS sequence"/>
</dbReference>
<evidence type="ECO:0000313" key="3">
    <source>
        <dbReference type="EMBL" id="EHO16306.1"/>
    </source>
</evidence>
<protein>
    <recommendedName>
        <fullName evidence="2">Tify domain-containing protein</fullName>
    </recommendedName>
</protein>
<keyword evidence="1" id="KW-1133">Transmembrane helix</keyword>
<name>A0AA36Y4D6_9FIRM</name>
<dbReference type="InterPro" id="IPR021359">
    <property type="entry name" value="DUF2812"/>
</dbReference>
<organism evidence="3 4">
    <name type="scientific">Stomatobaculum longum</name>
    <dbReference type="NCBI Taxonomy" id="796942"/>
    <lineage>
        <taxon>Bacteria</taxon>
        <taxon>Bacillati</taxon>
        <taxon>Bacillota</taxon>
        <taxon>Clostridia</taxon>
        <taxon>Lachnospirales</taxon>
        <taxon>Lachnospiraceae</taxon>
        <taxon>Stomatobaculum</taxon>
    </lineage>
</organism>
<keyword evidence="1" id="KW-0472">Membrane</keyword>
<evidence type="ECO:0000259" key="2">
    <source>
        <dbReference type="PROSITE" id="PS51320"/>
    </source>
</evidence>
<dbReference type="PROSITE" id="PS51320">
    <property type="entry name" value="TIFY"/>
    <property type="match status" value="1"/>
</dbReference>
<keyword evidence="1" id="KW-0812">Transmembrane</keyword>
<sequence length="182" mass="21132">MKTSVKKTFLDIQKEEEWLNEQGQNGQMLIGYHGGEYVFEDISPLKYQYKIDLPSYTGSKKKEYLDFLEQTGITVVAEYGGRVYLRKNTADGPLDMYSEKKEIEKQMSKRYSHFFGIAISQFVLGILMLVQTLYYVKPEGVPFWIAVVIDAGLMISGIIFLIMGIQKHRKYAMPKEEKDIWE</sequence>
<evidence type="ECO:0000313" key="4">
    <source>
        <dbReference type="Proteomes" id="UP000018466"/>
    </source>
</evidence>
<dbReference type="GeneID" id="86941220"/>
<feature type="transmembrane region" description="Helical" evidence="1">
    <location>
        <begin position="114"/>
        <end position="136"/>
    </location>
</feature>
<gene>
    <name evidence="3" type="ORF">HMPREF9623_01480</name>
</gene>
<feature type="transmembrane region" description="Helical" evidence="1">
    <location>
        <begin position="142"/>
        <end position="165"/>
    </location>
</feature>
<dbReference type="RefSeq" id="WP_009533312.1">
    <property type="nucleotide sequence ID" value="NZ_JH590863.1"/>
</dbReference>
<comment type="caution">
    <text evidence="3">The sequence shown here is derived from an EMBL/GenBank/DDBJ whole genome shotgun (WGS) entry which is preliminary data.</text>
</comment>
<accession>A0AA36Y4D6</accession>
<keyword evidence="4" id="KW-1185">Reference proteome</keyword>
<reference evidence="3 4" key="1">
    <citation type="submission" date="2011-10" db="EMBL/GenBank/DDBJ databases">
        <title>The Genome Sequence of Lachnospiraceae bacterium ACC2.</title>
        <authorList>
            <consortium name="The Broad Institute Genome Sequencing Platform"/>
            <person name="Earl A."/>
            <person name="Ward D."/>
            <person name="Feldgarden M."/>
            <person name="Gevers D."/>
            <person name="Sizova M."/>
            <person name="Hazen A."/>
            <person name="Epstein S."/>
            <person name="Young S.K."/>
            <person name="Zeng Q."/>
            <person name="Gargeya S."/>
            <person name="Fitzgerald M."/>
            <person name="Haas B."/>
            <person name="Abouelleil A."/>
            <person name="Alvarado L."/>
            <person name="Arachchi H.M."/>
            <person name="Berlin A."/>
            <person name="Brown A."/>
            <person name="Chapman S.B."/>
            <person name="Chen Z."/>
            <person name="Dunbar C."/>
            <person name="Freedman E."/>
            <person name="Gearin G."/>
            <person name="Goldberg J."/>
            <person name="Griggs A."/>
            <person name="Gujja S."/>
            <person name="Heiman D."/>
            <person name="Howarth C."/>
            <person name="Larson L."/>
            <person name="Lui A."/>
            <person name="MacDonald P.J.P."/>
            <person name="Montmayeur A."/>
            <person name="Murphy C."/>
            <person name="Neiman D."/>
            <person name="Pearson M."/>
            <person name="Priest M."/>
            <person name="Roberts A."/>
            <person name="Saif S."/>
            <person name="Shea T."/>
            <person name="Shenoy N."/>
            <person name="Sisk P."/>
            <person name="Stolte C."/>
            <person name="Sykes S."/>
            <person name="Wortman J."/>
            <person name="Nusbaum C."/>
            <person name="Birren B."/>
        </authorList>
    </citation>
    <scope>NUCLEOTIDE SEQUENCE [LARGE SCALE GENOMIC DNA]</scope>
    <source>
        <strain evidence="3 4">ACC2</strain>
    </source>
</reference>
<dbReference type="EMBL" id="AGEL01000008">
    <property type="protein sequence ID" value="EHO16306.1"/>
    <property type="molecule type" value="Genomic_DNA"/>
</dbReference>
<evidence type="ECO:0000256" key="1">
    <source>
        <dbReference type="SAM" id="Phobius"/>
    </source>
</evidence>
<dbReference type="InterPro" id="IPR010399">
    <property type="entry name" value="Tify_dom"/>
</dbReference>
<feature type="domain" description="Tify" evidence="2">
    <location>
        <begin position="21"/>
        <end position="56"/>
    </location>
</feature>